<comment type="caution">
    <text evidence="1">The sequence shown here is derived from an EMBL/GenBank/DDBJ whole genome shotgun (WGS) entry which is preliminary data.</text>
</comment>
<accession>F7NJV9</accession>
<proteinExistence type="predicted"/>
<keyword evidence="2" id="KW-1185">Reference proteome</keyword>
<dbReference type="EMBL" id="AFGF01000101">
    <property type="protein sequence ID" value="EGO63691.1"/>
    <property type="molecule type" value="Genomic_DNA"/>
</dbReference>
<organism evidence="1 2">
    <name type="scientific">Acetonema longum DSM 6540</name>
    <dbReference type="NCBI Taxonomy" id="1009370"/>
    <lineage>
        <taxon>Bacteria</taxon>
        <taxon>Bacillati</taxon>
        <taxon>Bacillota</taxon>
        <taxon>Negativicutes</taxon>
        <taxon>Acetonemataceae</taxon>
        <taxon>Acetonema</taxon>
    </lineage>
</organism>
<dbReference type="Proteomes" id="UP000003240">
    <property type="component" value="Unassembled WGS sequence"/>
</dbReference>
<sequence length="70" mass="8086">MMPSVSSFNGFYAFQTNPIFSESGESYAIDAVLFISPRNGKERPAAAKAERRRIFVKPAFFYLYRKLIWV</sequence>
<name>F7NJV9_9FIRM</name>
<gene>
    <name evidence="1" type="ORF">ALO_11844</name>
</gene>
<reference evidence="1 2" key="1">
    <citation type="journal article" date="2011" name="EMBO J.">
        <title>Structural diversity of bacterial flagellar motors.</title>
        <authorList>
            <person name="Chen S."/>
            <person name="Beeby M."/>
            <person name="Murphy G.E."/>
            <person name="Leadbetter J.R."/>
            <person name="Hendrixson D.R."/>
            <person name="Briegel A."/>
            <person name="Li Z."/>
            <person name="Shi J."/>
            <person name="Tocheva E.I."/>
            <person name="Muller A."/>
            <person name="Dobro M.J."/>
            <person name="Jensen G.J."/>
        </authorList>
    </citation>
    <scope>NUCLEOTIDE SEQUENCE [LARGE SCALE GENOMIC DNA]</scope>
    <source>
        <strain evidence="1 2">DSM 6540</strain>
    </source>
</reference>
<evidence type="ECO:0000313" key="1">
    <source>
        <dbReference type="EMBL" id="EGO63691.1"/>
    </source>
</evidence>
<protein>
    <submittedName>
        <fullName evidence="1">Uncharacterized protein</fullName>
    </submittedName>
</protein>
<evidence type="ECO:0000313" key="2">
    <source>
        <dbReference type="Proteomes" id="UP000003240"/>
    </source>
</evidence>
<dbReference type="STRING" id="1009370.ALO_11844"/>
<dbReference type="AlphaFoldDB" id="F7NJV9"/>